<keyword evidence="8" id="KW-1185">Reference proteome</keyword>
<dbReference type="Proteomes" id="UP001439008">
    <property type="component" value="Unassembled WGS sequence"/>
</dbReference>
<comment type="similarity">
    <text evidence="1">Belongs to the DEAD box helicase family. DEAH subfamily.</text>
</comment>
<evidence type="ECO:0000256" key="1">
    <source>
        <dbReference type="ARBA" id="ARBA00008792"/>
    </source>
</evidence>
<evidence type="ECO:0000256" key="4">
    <source>
        <dbReference type="ARBA" id="ARBA00022806"/>
    </source>
</evidence>
<keyword evidence="4 7" id="KW-0347">Helicase</keyword>
<dbReference type="Pfam" id="PF00270">
    <property type="entry name" value="DEAD"/>
    <property type="match status" value="1"/>
</dbReference>
<dbReference type="EMBL" id="JBDODL010001705">
    <property type="protein sequence ID" value="MES1921744.1"/>
    <property type="molecule type" value="Genomic_DNA"/>
</dbReference>
<reference evidence="7 8" key="1">
    <citation type="journal article" date="2024" name="BMC Biol.">
        <title>Comparative genomics of Ascetosporea gives new insight into the evolutionary basis for animal parasitism in Rhizaria.</title>
        <authorList>
            <person name="Hiltunen Thoren M."/>
            <person name="Onut-Brannstrom I."/>
            <person name="Alfjorden A."/>
            <person name="Peckova H."/>
            <person name="Swords F."/>
            <person name="Hooper C."/>
            <person name="Holzer A.S."/>
            <person name="Bass D."/>
            <person name="Burki F."/>
        </authorList>
    </citation>
    <scope>NUCLEOTIDE SEQUENCE [LARGE SCALE GENOMIC DNA]</scope>
    <source>
        <strain evidence="7">20-A016</strain>
    </source>
</reference>
<evidence type="ECO:0000259" key="6">
    <source>
        <dbReference type="PROSITE" id="PS51192"/>
    </source>
</evidence>
<evidence type="ECO:0000313" key="8">
    <source>
        <dbReference type="Proteomes" id="UP001439008"/>
    </source>
</evidence>
<keyword evidence="5" id="KW-0067">ATP-binding</keyword>
<dbReference type="PROSITE" id="PS51192">
    <property type="entry name" value="HELICASE_ATP_BIND_1"/>
    <property type="match status" value="1"/>
</dbReference>
<accession>A0ABV2AQC8</accession>
<dbReference type="EC" id="3.6.4.13" evidence="7"/>
<dbReference type="InterPro" id="IPR027417">
    <property type="entry name" value="P-loop_NTPase"/>
</dbReference>
<keyword evidence="2" id="KW-0547">Nucleotide-binding</keyword>
<gene>
    <name evidence="7" type="primary">prh1</name>
    <name evidence="7" type="ORF">MHBO_003273</name>
</gene>
<dbReference type="GO" id="GO:0003724">
    <property type="term" value="F:RNA helicase activity"/>
    <property type="evidence" value="ECO:0007669"/>
    <property type="project" value="UniProtKB-EC"/>
</dbReference>
<evidence type="ECO:0000256" key="3">
    <source>
        <dbReference type="ARBA" id="ARBA00022801"/>
    </source>
</evidence>
<feature type="domain" description="Helicase ATP-binding" evidence="6">
    <location>
        <begin position="17"/>
        <end position="179"/>
    </location>
</feature>
<protein>
    <submittedName>
        <fullName evidence="7">ATP-dependent RNA helicase</fullName>
        <ecNumber evidence="7">3.6.4.13</ecNumber>
    </submittedName>
</protein>
<sequence length="179" mass="20118">MKSQSHLPIFKNKNEIIAKIQKSQCTIIVSETGSGKTTQIPQFLYEKGLSSNGIIAITQPRRVAAVTVASRVASEMKSALGEKVGYKIRFEDTTSSQTKIQFMTDGMLVRDYMADSSLKKYSVVIIDEAHERTLNTEILFALIKKLMEKRKDLKIIIMSATLSIDKFAKFITKILSFCK</sequence>
<organism evidence="7 8">
    <name type="scientific">Bonamia ostreae</name>
    <dbReference type="NCBI Taxonomy" id="126728"/>
    <lineage>
        <taxon>Eukaryota</taxon>
        <taxon>Sar</taxon>
        <taxon>Rhizaria</taxon>
        <taxon>Endomyxa</taxon>
        <taxon>Ascetosporea</taxon>
        <taxon>Haplosporida</taxon>
        <taxon>Bonamia</taxon>
    </lineage>
</organism>
<name>A0ABV2AQC8_9EUKA</name>
<keyword evidence="3 7" id="KW-0378">Hydrolase</keyword>
<dbReference type="InterPro" id="IPR011545">
    <property type="entry name" value="DEAD/DEAH_box_helicase_dom"/>
</dbReference>
<dbReference type="PANTHER" id="PTHR18934:SF99">
    <property type="entry name" value="ATP-DEPENDENT RNA HELICASE DHX37-RELATED"/>
    <property type="match status" value="1"/>
</dbReference>
<dbReference type="InterPro" id="IPR002464">
    <property type="entry name" value="DNA/RNA_helicase_DEAH_CS"/>
</dbReference>
<evidence type="ECO:0000313" key="7">
    <source>
        <dbReference type="EMBL" id="MES1921744.1"/>
    </source>
</evidence>
<dbReference type="SMART" id="SM00487">
    <property type="entry name" value="DEXDc"/>
    <property type="match status" value="1"/>
</dbReference>
<dbReference type="Gene3D" id="3.40.50.300">
    <property type="entry name" value="P-loop containing nucleotide triphosphate hydrolases"/>
    <property type="match status" value="1"/>
</dbReference>
<evidence type="ECO:0000256" key="2">
    <source>
        <dbReference type="ARBA" id="ARBA00022741"/>
    </source>
</evidence>
<dbReference type="SUPFAM" id="SSF52540">
    <property type="entry name" value="P-loop containing nucleoside triphosphate hydrolases"/>
    <property type="match status" value="1"/>
</dbReference>
<dbReference type="PANTHER" id="PTHR18934">
    <property type="entry name" value="ATP-DEPENDENT RNA HELICASE"/>
    <property type="match status" value="1"/>
</dbReference>
<proteinExistence type="inferred from homology"/>
<comment type="caution">
    <text evidence="7">The sequence shown here is derived from an EMBL/GenBank/DDBJ whole genome shotgun (WGS) entry which is preliminary data.</text>
</comment>
<dbReference type="GO" id="GO:0016787">
    <property type="term" value="F:hydrolase activity"/>
    <property type="evidence" value="ECO:0007669"/>
    <property type="project" value="UniProtKB-KW"/>
</dbReference>
<dbReference type="InterPro" id="IPR014001">
    <property type="entry name" value="Helicase_ATP-bd"/>
</dbReference>
<dbReference type="PROSITE" id="PS00690">
    <property type="entry name" value="DEAH_ATP_HELICASE"/>
    <property type="match status" value="1"/>
</dbReference>
<evidence type="ECO:0000256" key="5">
    <source>
        <dbReference type="ARBA" id="ARBA00022840"/>
    </source>
</evidence>